<comment type="subcellular location">
    <subcellularLocation>
        <location evidence="1">Nucleus</location>
    </subcellularLocation>
</comment>
<dbReference type="EMBL" id="JAZGUE010000002">
    <property type="protein sequence ID" value="KAL2269444.1"/>
    <property type="molecule type" value="Genomic_DNA"/>
</dbReference>
<evidence type="ECO:0000256" key="2">
    <source>
        <dbReference type="ARBA" id="ARBA00023242"/>
    </source>
</evidence>
<keyword evidence="2" id="KW-0539">Nucleus</keyword>
<gene>
    <name evidence="5" type="ORF">VTJ83DRAFT_1628</name>
</gene>
<dbReference type="InterPro" id="IPR046347">
    <property type="entry name" value="bZIP_sf"/>
</dbReference>
<name>A0ABR4DIS9_9PEZI</name>
<evidence type="ECO:0000259" key="4">
    <source>
        <dbReference type="PROSITE" id="PS50217"/>
    </source>
</evidence>
<protein>
    <recommendedName>
        <fullName evidence="4">BZIP domain-containing protein</fullName>
    </recommendedName>
</protein>
<evidence type="ECO:0000313" key="6">
    <source>
        <dbReference type="Proteomes" id="UP001600064"/>
    </source>
</evidence>
<dbReference type="SMART" id="SM00338">
    <property type="entry name" value="BRLZ"/>
    <property type="match status" value="1"/>
</dbReference>
<feature type="compositionally biased region" description="Basic and acidic residues" evidence="3">
    <location>
        <begin position="172"/>
        <end position="183"/>
    </location>
</feature>
<dbReference type="PANTHER" id="PTHR40621:SF8">
    <property type="entry name" value="AP-1-LIKE TRANSCRIPTION FACTOR YAP3"/>
    <property type="match status" value="1"/>
</dbReference>
<keyword evidence="6" id="KW-1185">Reference proteome</keyword>
<dbReference type="Proteomes" id="UP001600064">
    <property type="component" value="Unassembled WGS sequence"/>
</dbReference>
<evidence type="ECO:0000256" key="1">
    <source>
        <dbReference type="ARBA" id="ARBA00004123"/>
    </source>
</evidence>
<feature type="domain" description="BZIP" evidence="4">
    <location>
        <begin position="156"/>
        <end position="219"/>
    </location>
</feature>
<sequence>MDYTHTTYFPGASPYQFMGGAQVPLTPSHSNSVASDDFSNRSPPEIFDQYPNVIAADQFQNFDSNYVHQYNASQAFPGPPTPPGQLPGHIPVHAATAAAAAAVVPAPVPAAVSAAIHQPAPASDSLHVPKVEQDDQQPSAQPGSRRQGSSEEEDLNPAQSRRKAQNRAAQRAFRERKERHVKDLESRLQQLEQVQQDTASENERLKRDLQKMETENEILRATSMAAVAASSGAVPVAAVAAAAGPTTTGPMSYNPTDFYSNVLQGHTNKTPSHRIVFSDKGERLLGPGATWDLITNHDLFKSGRVDVCLVSERLRPQAKCDGQGPVFEESAILQAIEQSAAENDDLL</sequence>
<comment type="caution">
    <text evidence="5">The sequence shown here is derived from an EMBL/GenBank/DDBJ whole genome shotgun (WGS) entry which is preliminary data.</text>
</comment>
<proteinExistence type="predicted"/>
<accession>A0ABR4DIS9</accession>
<dbReference type="Gene3D" id="1.20.5.170">
    <property type="match status" value="1"/>
</dbReference>
<organism evidence="5 6">
    <name type="scientific">Remersonia thermophila</name>
    <dbReference type="NCBI Taxonomy" id="72144"/>
    <lineage>
        <taxon>Eukaryota</taxon>
        <taxon>Fungi</taxon>
        <taxon>Dikarya</taxon>
        <taxon>Ascomycota</taxon>
        <taxon>Pezizomycotina</taxon>
        <taxon>Sordariomycetes</taxon>
        <taxon>Sordariomycetidae</taxon>
        <taxon>Sordariales</taxon>
        <taxon>Sordariales incertae sedis</taxon>
        <taxon>Remersonia</taxon>
    </lineage>
</organism>
<dbReference type="PROSITE" id="PS00036">
    <property type="entry name" value="BZIP_BASIC"/>
    <property type="match status" value="1"/>
</dbReference>
<dbReference type="Gene3D" id="1.10.238.100">
    <property type="entry name" value="YAP1 redox domain. Chain B"/>
    <property type="match status" value="1"/>
</dbReference>
<feature type="region of interest" description="Disordered" evidence="3">
    <location>
        <begin position="122"/>
        <end position="183"/>
    </location>
</feature>
<evidence type="ECO:0000256" key="3">
    <source>
        <dbReference type="SAM" id="MobiDB-lite"/>
    </source>
</evidence>
<dbReference type="SUPFAM" id="SSF57959">
    <property type="entry name" value="Leucine zipper domain"/>
    <property type="match status" value="1"/>
</dbReference>
<dbReference type="PROSITE" id="PS50217">
    <property type="entry name" value="BZIP"/>
    <property type="match status" value="1"/>
</dbReference>
<reference evidence="5 6" key="1">
    <citation type="journal article" date="2024" name="Commun. Biol.">
        <title>Comparative genomic analysis of thermophilic fungi reveals convergent evolutionary adaptations and gene losses.</title>
        <authorList>
            <person name="Steindorff A.S."/>
            <person name="Aguilar-Pontes M.V."/>
            <person name="Robinson A.J."/>
            <person name="Andreopoulos B."/>
            <person name="LaButti K."/>
            <person name="Kuo A."/>
            <person name="Mondo S."/>
            <person name="Riley R."/>
            <person name="Otillar R."/>
            <person name="Haridas S."/>
            <person name="Lipzen A."/>
            <person name="Grimwood J."/>
            <person name="Schmutz J."/>
            <person name="Clum A."/>
            <person name="Reid I.D."/>
            <person name="Moisan M.C."/>
            <person name="Butler G."/>
            <person name="Nguyen T.T.M."/>
            <person name="Dewar K."/>
            <person name="Conant G."/>
            <person name="Drula E."/>
            <person name="Henrissat B."/>
            <person name="Hansel C."/>
            <person name="Singer S."/>
            <person name="Hutchinson M.I."/>
            <person name="de Vries R.P."/>
            <person name="Natvig D.O."/>
            <person name="Powell A.J."/>
            <person name="Tsang A."/>
            <person name="Grigoriev I.V."/>
        </authorList>
    </citation>
    <scope>NUCLEOTIDE SEQUENCE [LARGE SCALE GENOMIC DNA]</scope>
    <source>
        <strain evidence="5 6">ATCC 22073</strain>
    </source>
</reference>
<dbReference type="CDD" id="cd14688">
    <property type="entry name" value="bZIP_YAP"/>
    <property type="match status" value="1"/>
</dbReference>
<dbReference type="Pfam" id="PF00170">
    <property type="entry name" value="bZIP_1"/>
    <property type="match status" value="1"/>
</dbReference>
<dbReference type="InterPro" id="IPR050936">
    <property type="entry name" value="AP-1-like"/>
</dbReference>
<dbReference type="InterPro" id="IPR004827">
    <property type="entry name" value="bZIP"/>
</dbReference>
<evidence type="ECO:0000313" key="5">
    <source>
        <dbReference type="EMBL" id="KAL2269444.1"/>
    </source>
</evidence>
<dbReference type="PANTHER" id="PTHR40621">
    <property type="entry name" value="TRANSCRIPTION FACTOR KAPC-RELATED"/>
    <property type="match status" value="1"/>
</dbReference>
<feature type="compositionally biased region" description="Polar residues" evidence="3">
    <location>
        <begin position="136"/>
        <end position="147"/>
    </location>
</feature>
<dbReference type="GeneID" id="98122452"/>
<dbReference type="RefSeq" id="XP_070868168.1">
    <property type="nucleotide sequence ID" value="XM_071007808.1"/>
</dbReference>